<dbReference type="OMA" id="LNPFRSW"/>
<reference evidence="2 3" key="1">
    <citation type="journal article" date="2016" name="BMC Genomics">
        <title>Genome sequencing and secondary metabolism of the postharvest pathogen Penicillium griseofulvum.</title>
        <authorList>
            <person name="Banani H."/>
            <person name="Marcet-Houben M."/>
            <person name="Ballester A.R."/>
            <person name="Abbruscato P."/>
            <person name="Gonzalez-Candelas L."/>
            <person name="Gabaldon T."/>
            <person name="Spadaro D."/>
        </authorList>
    </citation>
    <scope>NUCLEOTIDE SEQUENCE [LARGE SCALE GENOMIC DNA]</scope>
    <source>
        <strain evidence="2 3">PG3</strain>
    </source>
</reference>
<evidence type="ECO:0000313" key="3">
    <source>
        <dbReference type="Proteomes" id="UP000070168"/>
    </source>
</evidence>
<dbReference type="RefSeq" id="XP_040646869.1">
    <property type="nucleotide sequence ID" value="XM_040789916.1"/>
</dbReference>
<protein>
    <submittedName>
        <fullName evidence="2">Uncharacterized protein</fullName>
    </submittedName>
</protein>
<dbReference type="OrthoDB" id="4360435at2759"/>
<comment type="caution">
    <text evidence="2">The sequence shown here is derived from an EMBL/GenBank/DDBJ whole genome shotgun (WGS) entry which is preliminary data.</text>
</comment>
<evidence type="ECO:0000256" key="1">
    <source>
        <dbReference type="SAM" id="MobiDB-lite"/>
    </source>
</evidence>
<name>A0A135LHA1_PENPA</name>
<gene>
    <name evidence="2" type="ORF">PGRI_022030</name>
</gene>
<dbReference type="EMBL" id="LHQR01000065">
    <property type="protein sequence ID" value="KXG48333.1"/>
    <property type="molecule type" value="Genomic_DNA"/>
</dbReference>
<dbReference type="AlphaFoldDB" id="A0A135LHA1"/>
<dbReference type="GeneID" id="63705216"/>
<organism evidence="2 3">
    <name type="scientific">Penicillium patulum</name>
    <name type="common">Penicillium griseofulvum</name>
    <dbReference type="NCBI Taxonomy" id="5078"/>
    <lineage>
        <taxon>Eukaryota</taxon>
        <taxon>Fungi</taxon>
        <taxon>Dikarya</taxon>
        <taxon>Ascomycota</taxon>
        <taxon>Pezizomycotina</taxon>
        <taxon>Eurotiomycetes</taxon>
        <taxon>Eurotiomycetidae</taxon>
        <taxon>Eurotiales</taxon>
        <taxon>Aspergillaceae</taxon>
        <taxon>Penicillium</taxon>
    </lineage>
</organism>
<evidence type="ECO:0000313" key="2">
    <source>
        <dbReference type="EMBL" id="KXG48333.1"/>
    </source>
</evidence>
<accession>A0A135LHA1</accession>
<keyword evidence="3" id="KW-1185">Reference proteome</keyword>
<sequence length="295" mass="33797">MPDVLIINDNASFASSDILSTRDPIEQPRHSLRRRHTVSQLTRRLSKRISQTIVRPGVQEHQLSEKNLKNLNDTTNIDSHNICSPVNQAHEVKICDPIHEDIEEYPTFDVEAAREMRLRQSYATYCQSFTLSGTTTKSRRFDLSMGMDWAEGHTRPPQADQTRKDNDTSEIPGPYANPEHIPDHLRPRPCTVPFTISCPSTDIDDTPISHPATIGTPSSECPVTETSKVDEDFKITPNPNYPKPPPCIITPTVWMEIQRDKRERKAARRQRLLNPFRSWFMSSRPSWGRRYGVVE</sequence>
<proteinExistence type="predicted"/>
<feature type="region of interest" description="Disordered" evidence="1">
    <location>
        <begin position="148"/>
        <end position="184"/>
    </location>
</feature>
<dbReference type="Proteomes" id="UP000070168">
    <property type="component" value="Unassembled WGS sequence"/>
</dbReference>